<evidence type="ECO:0000256" key="6">
    <source>
        <dbReference type="SAM" id="MobiDB-lite"/>
    </source>
</evidence>
<evidence type="ECO:0000256" key="1">
    <source>
        <dbReference type="ARBA" id="ARBA00004245"/>
    </source>
</evidence>
<feature type="region of interest" description="Disordered" evidence="6">
    <location>
        <begin position="74"/>
        <end position="137"/>
    </location>
</feature>
<accession>A0A2I3LTA3</accession>
<dbReference type="Pfam" id="PF05672">
    <property type="entry name" value="MAP7"/>
    <property type="match status" value="1"/>
</dbReference>
<feature type="compositionally biased region" description="Basic and acidic residues" evidence="6">
    <location>
        <begin position="214"/>
        <end position="244"/>
    </location>
</feature>
<feature type="compositionally biased region" description="Basic and acidic residues" evidence="6">
    <location>
        <begin position="732"/>
        <end position="753"/>
    </location>
</feature>
<name>A0A2I3LTA3_PAPAN</name>
<feature type="compositionally biased region" description="Basic and acidic residues" evidence="6">
    <location>
        <begin position="489"/>
        <end position="499"/>
    </location>
</feature>
<feature type="region of interest" description="Disordered" evidence="6">
    <location>
        <begin position="170"/>
        <end position="189"/>
    </location>
</feature>
<dbReference type="PANTHER" id="PTHR15073">
    <property type="entry name" value="MICROTUBULE-ASSOCIATED PROTEIN"/>
    <property type="match status" value="1"/>
</dbReference>
<feature type="compositionally biased region" description="Basic and acidic residues" evidence="6">
    <location>
        <begin position="449"/>
        <end position="462"/>
    </location>
</feature>
<evidence type="ECO:0000256" key="2">
    <source>
        <dbReference type="ARBA" id="ARBA00007525"/>
    </source>
</evidence>
<feature type="compositionally biased region" description="Polar residues" evidence="6">
    <location>
        <begin position="876"/>
        <end position="886"/>
    </location>
</feature>
<reference evidence="7 8" key="1">
    <citation type="submission" date="2012-03" db="EMBL/GenBank/DDBJ databases">
        <title>Whole Genome Assembly of Papio anubis.</title>
        <authorList>
            <person name="Liu Y.L."/>
            <person name="Abraham K.A."/>
            <person name="Akbar H.A."/>
            <person name="Ali S.A."/>
            <person name="Anosike U.A."/>
            <person name="Aqrawi P.A."/>
            <person name="Arias F.A."/>
            <person name="Attaway T.A."/>
            <person name="Awwad R.A."/>
            <person name="Babu C.B."/>
            <person name="Bandaranaike D.B."/>
            <person name="Battles P.B."/>
            <person name="Bell A.B."/>
            <person name="Beltran B.B."/>
            <person name="Berhane-Mersha D.B."/>
            <person name="Bess C.B."/>
            <person name="Bickham C.B."/>
            <person name="Bolden T.B."/>
            <person name="Carter K.C."/>
            <person name="Chau D.C."/>
            <person name="Chavez A.C."/>
            <person name="Clerc-Blankenburg K.C."/>
            <person name="Coyle M.C."/>
            <person name="Dao M.D."/>
            <person name="Davila M.L.D."/>
            <person name="Davy-Carroll L.D."/>
            <person name="Denson S.D."/>
            <person name="Dinh H.D."/>
            <person name="Fernandez S.F."/>
            <person name="Fernando P.F."/>
            <person name="Forbes L.F."/>
            <person name="Francis C.F."/>
            <person name="Francisco L.F."/>
            <person name="Fu Q.F."/>
            <person name="Garcia-Iii R.G."/>
            <person name="Garrett T.G."/>
            <person name="Gross S.G."/>
            <person name="Gubbala S.G."/>
            <person name="Hirani K.H."/>
            <person name="Hogues M.H."/>
            <person name="Hollins B.H."/>
            <person name="Jackson L.J."/>
            <person name="Javaid M.J."/>
            <person name="Jhangiani S.J."/>
            <person name="Johnson A.J."/>
            <person name="Johnson B.J."/>
            <person name="Jones J.J."/>
            <person name="Joshi V.J."/>
            <person name="Kalu J.K."/>
            <person name="Khan N.K."/>
            <person name="Korchina V.K."/>
            <person name="Kovar C.K."/>
            <person name="Lago L.L."/>
            <person name="Lara F.L."/>
            <person name="Le T.-K.L."/>
            <person name="Lee S.L."/>
            <person name="Legall-Iii F.L."/>
            <person name="Lemon S.L."/>
            <person name="Liu J.L."/>
            <person name="Liu Y.-S.L."/>
            <person name="Liyanage D.L."/>
            <person name="Lopez J.L."/>
            <person name="Lorensuhewa L.L."/>
            <person name="Mata R.M."/>
            <person name="Mathew T.M."/>
            <person name="Mercado C.M."/>
            <person name="Mercado I.M."/>
            <person name="Morales K.M."/>
            <person name="Morgan M.M."/>
            <person name="Munidasa M.M."/>
            <person name="Ngo D.N."/>
            <person name="Nguyen L.N."/>
            <person name="Nguyen T.N."/>
            <person name="Nguyen N.N."/>
            <person name="Obregon M.O."/>
            <person name="Okwuonu G.O."/>
            <person name="Ongeri F.O."/>
            <person name="Onwere C.O."/>
            <person name="Osifeso I.O."/>
            <person name="Parra A.P."/>
            <person name="Patil S.P."/>
            <person name="Perez A.P."/>
            <person name="Perez Y.P."/>
            <person name="Pham C.P."/>
            <person name="Pu L.-L.P."/>
            <person name="Puazo M.P."/>
            <person name="Quiroz J.Q."/>
            <person name="Rouhana J.R."/>
            <person name="Ruiz M.R."/>
            <person name="Ruiz S.-J.R."/>
            <person name="Saada N.S."/>
            <person name="Santibanez J.S."/>
            <person name="Scheel M.S."/>
            <person name="Schneider B.S."/>
            <person name="Simmons D.S."/>
            <person name="Sisson I.S."/>
            <person name="Tang L.-Y.T."/>
            <person name="Thornton R.T."/>
            <person name="Tisius J.T."/>
            <person name="Toledanes G.T."/>
            <person name="Trejos Z.T."/>
            <person name="Usmani K.U."/>
            <person name="Varghese R.V."/>
            <person name="Vattathil S.V."/>
            <person name="Vee V.V."/>
            <person name="Walker D.W."/>
            <person name="Weissenberger G.W."/>
            <person name="White C.W."/>
            <person name="Williams A.W."/>
            <person name="Woodworth J.W."/>
            <person name="Wright R.W."/>
            <person name="Zhu Y.Z."/>
            <person name="Han Y.H."/>
            <person name="Newsham I.N."/>
            <person name="Nazareth L.N."/>
            <person name="Worley K.W."/>
            <person name="Muzny D.M."/>
            <person name="Rogers J.R."/>
            <person name="Gibbs R.G."/>
        </authorList>
    </citation>
    <scope>NUCLEOTIDE SEQUENCE [LARGE SCALE GENOMIC DNA]</scope>
</reference>
<dbReference type="KEGG" id="panu:101002371"/>
<feature type="compositionally biased region" description="Acidic residues" evidence="6">
    <location>
        <begin position="798"/>
        <end position="808"/>
    </location>
</feature>
<comment type="similarity">
    <text evidence="2">Belongs to the MAP7 family.</text>
</comment>
<dbReference type="RefSeq" id="XP_009196607.2">
    <property type="nucleotide sequence ID" value="XM_009198343.4"/>
</dbReference>
<dbReference type="STRING" id="9555.ENSPANP00000026678"/>
<comment type="subcellular location">
    <subcellularLocation>
        <location evidence="1">Cytoplasm</location>
        <location evidence="1">Cytoskeleton</location>
    </subcellularLocation>
</comment>
<organism evidence="7 8">
    <name type="scientific">Papio anubis</name>
    <name type="common">Olive baboon</name>
    <dbReference type="NCBI Taxonomy" id="9555"/>
    <lineage>
        <taxon>Eukaryota</taxon>
        <taxon>Metazoa</taxon>
        <taxon>Chordata</taxon>
        <taxon>Craniata</taxon>
        <taxon>Vertebrata</taxon>
        <taxon>Euteleostomi</taxon>
        <taxon>Mammalia</taxon>
        <taxon>Eutheria</taxon>
        <taxon>Euarchontoglires</taxon>
        <taxon>Primates</taxon>
        <taxon>Haplorrhini</taxon>
        <taxon>Catarrhini</taxon>
        <taxon>Cercopithecidae</taxon>
        <taxon>Cercopithecinae</taxon>
        <taxon>Papio</taxon>
    </lineage>
</organism>
<feature type="region of interest" description="Disordered" evidence="6">
    <location>
        <begin position="637"/>
        <end position="753"/>
    </location>
</feature>
<feature type="compositionally biased region" description="Basic and acidic residues" evidence="6">
    <location>
        <begin position="637"/>
        <end position="664"/>
    </location>
</feature>
<dbReference type="InterPro" id="IPR051483">
    <property type="entry name" value="MAP7_domain-containing"/>
</dbReference>
<keyword evidence="4" id="KW-0175">Coiled coil</keyword>
<dbReference type="PANTHER" id="PTHR15073:SF5">
    <property type="entry name" value="MAP7 DOMAIN-CONTAINING PROTEIN 3"/>
    <property type="match status" value="1"/>
</dbReference>
<dbReference type="GO" id="GO:0008017">
    <property type="term" value="F:microtubule binding"/>
    <property type="evidence" value="ECO:0007669"/>
    <property type="project" value="Ensembl"/>
</dbReference>
<dbReference type="ExpressionAtlas" id="A0A2I3LTA3">
    <property type="expression patterns" value="baseline"/>
</dbReference>
<gene>
    <name evidence="7" type="primary">MAP7D3</name>
</gene>
<keyword evidence="5" id="KW-0206">Cytoskeleton</keyword>
<dbReference type="Proteomes" id="UP000028761">
    <property type="component" value="Chromosome X"/>
</dbReference>
<dbReference type="GO" id="GO:0015630">
    <property type="term" value="C:microtubule cytoskeleton"/>
    <property type="evidence" value="ECO:0007669"/>
    <property type="project" value="InterPro"/>
</dbReference>
<evidence type="ECO:0000313" key="8">
    <source>
        <dbReference type="Proteomes" id="UP000028761"/>
    </source>
</evidence>
<proteinExistence type="inferred from homology"/>
<evidence type="ECO:0000256" key="3">
    <source>
        <dbReference type="ARBA" id="ARBA00022490"/>
    </source>
</evidence>
<feature type="compositionally biased region" description="Basic residues" evidence="6">
    <location>
        <begin position="887"/>
        <end position="898"/>
    </location>
</feature>
<keyword evidence="8" id="KW-1185">Reference proteome</keyword>
<evidence type="ECO:0000313" key="7">
    <source>
        <dbReference type="Ensembl" id="ENSPANP00000026678.2"/>
    </source>
</evidence>
<feature type="compositionally biased region" description="Basic and acidic residues" evidence="6">
    <location>
        <begin position="917"/>
        <end position="932"/>
    </location>
</feature>
<dbReference type="OMA" id="CDMKTFR"/>
<feature type="region of interest" description="Disordered" evidence="6">
    <location>
        <begin position="198"/>
        <end position="246"/>
    </location>
</feature>
<keyword evidence="3" id="KW-0963">Cytoplasm</keyword>
<dbReference type="GeneTree" id="ENSGT00950000182941"/>
<dbReference type="Ensembl" id="ENSPANT00000054933.2">
    <property type="protein sequence ID" value="ENSPANP00000026678.2"/>
    <property type="gene ID" value="ENSPANG00000020111.3"/>
</dbReference>
<reference evidence="7" key="3">
    <citation type="submission" date="2025-09" db="UniProtKB">
        <authorList>
            <consortium name="Ensembl"/>
        </authorList>
    </citation>
    <scope>IDENTIFICATION</scope>
</reference>
<feature type="compositionally biased region" description="Polar residues" evidence="6">
    <location>
        <begin position="171"/>
        <end position="183"/>
    </location>
</feature>
<evidence type="ECO:0000256" key="5">
    <source>
        <dbReference type="ARBA" id="ARBA00023212"/>
    </source>
</evidence>
<reference evidence="7" key="2">
    <citation type="submission" date="2025-08" db="UniProtKB">
        <authorList>
            <consortium name="Ensembl"/>
        </authorList>
    </citation>
    <scope>IDENTIFICATION</scope>
</reference>
<feature type="region of interest" description="Disordered" evidence="6">
    <location>
        <begin position="573"/>
        <end position="592"/>
    </location>
</feature>
<feature type="compositionally biased region" description="Basic and acidic residues" evidence="6">
    <location>
        <begin position="673"/>
        <end position="684"/>
    </location>
</feature>
<feature type="compositionally biased region" description="Polar residues" evidence="6">
    <location>
        <begin position="201"/>
        <end position="211"/>
    </location>
</feature>
<dbReference type="InterPro" id="IPR008604">
    <property type="entry name" value="MAP7_fam"/>
</dbReference>
<protein>
    <submittedName>
        <fullName evidence="7">MAP7 domain containing 3</fullName>
    </submittedName>
</protein>
<dbReference type="Bgee" id="ENSPANG00000020111">
    <property type="expression patterns" value="Expressed in aorta and 65 other cell types or tissues"/>
</dbReference>
<feature type="compositionally biased region" description="Polar residues" evidence="6">
    <location>
        <begin position="904"/>
        <end position="916"/>
    </location>
</feature>
<dbReference type="GO" id="GO:0046785">
    <property type="term" value="P:microtubule polymerization"/>
    <property type="evidence" value="ECO:0007669"/>
    <property type="project" value="Ensembl"/>
</dbReference>
<feature type="region of interest" description="Disordered" evidence="6">
    <location>
        <begin position="872"/>
        <end position="932"/>
    </location>
</feature>
<dbReference type="GeneID" id="101002371"/>
<evidence type="ECO:0000256" key="4">
    <source>
        <dbReference type="ARBA" id="ARBA00023054"/>
    </source>
</evidence>
<feature type="region of interest" description="Disordered" evidence="6">
    <location>
        <begin position="394"/>
        <end position="499"/>
    </location>
</feature>
<dbReference type="AlphaFoldDB" id="A0A2I3LTA3"/>
<sequence length="932" mass="104105">MMADGAAAGAGGSTSLRELRARMVAAANEIAKERRKQGVVNRVATHSSNIRSTFKPVIDGSMLKNDIKQRLARERREEKRRQQDANKETQLLEKERKTKLQYEKQMEERQRKLKERKEKEEQRRIAAEEKRHQKDEAQKEKFTAILYRTLERRRLADDYQQKRWSWGGSAMANSESKTANKRSASTEKLEQGASALIRQMPLSSASLQNSVAKRKTDKERSSSLNRRDSNLHSSTDKEQAERKPRVTGVTNYVMRYVTVPLRKCTSDELRAVMFPMSAMKIPPQTKVEEAPLEKVETPPKASVDAPPQVNVEVFCNTSMEASPKASVGMAAEVSTDSSPVASVDVSPVVSTYDSEMSSDASPELSIDTPLKVYLETVPKVNIEASPEVSLEALPEVSVEATPEASVESPPEASLEALPEASLEAPSEVSMEAALEGNLEAPPKGSAEGAPKESVKGSPKESMEASPEAMVKASSKTSLEASMEASPKAKARDAPKKSDMEKQALTLIAKKRLSSYTECYKWSLSPANVCGLPSPISTNRQIQKNRPPSPLPLISKQSPPTSFPYKMMPIQHTMSVQSASNTVKKKNETTVSKTTNRCEALSQRHMIYEESGNKSTAGIMNAEAATKILTELRRLAREQKEKEEEERQREEMQGRVIKKSKDVAKEAVGGQAEDLWKLKDGQRPKETKKKKGWLDQEDQEAPLQIQHPTLVSPILHSVVPHTTPSTGPYTPVTDKKGDANIKAQEEADKRKKEHERIMLQNLQERLERKKRIEEIMKRTRKTDVNASKVTETSSHDIYEEAEADNEESDKDSLNEMFPSAILNGTGSPPKFKIPFNNAKKMTHKLVFLEDGSSQVRKEPKTYFNGDLKNFRQKSVKDTSTQEVVSRPSSKRMTSHTTKTRKADETNTTSRSSAQTKSEGFHDISPKSPDTFRR</sequence>
<feature type="region of interest" description="Disordered" evidence="6">
    <location>
        <begin position="541"/>
        <end position="565"/>
    </location>
</feature>
<dbReference type="CTD" id="79649"/>
<feature type="region of interest" description="Disordered" evidence="6">
    <location>
        <begin position="779"/>
        <end position="810"/>
    </location>
</feature>